<dbReference type="EMBL" id="QLSV01000013">
    <property type="protein sequence ID" value="RAR46919.1"/>
    <property type="molecule type" value="Genomic_DNA"/>
</dbReference>
<dbReference type="CDD" id="cd07562">
    <property type="entry name" value="Peptidase_S41_TRI"/>
    <property type="match status" value="1"/>
</dbReference>
<protein>
    <submittedName>
        <fullName evidence="3">Peptidase S41-like protein</fullName>
    </submittedName>
</protein>
<feature type="domain" description="Tail specific protease" evidence="2">
    <location>
        <begin position="489"/>
        <end position="715"/>
    </location>
</feature>
<dbReference type="SUPFAM" id="SSF52096">
    <property type="entry name" value="ClpP/crotonase"/>
    <property type="match status" value="1"/>
</dbReference>
<dbReference type="OrthoDB" id="5379939at2"/>
<dbReference type="PANTHER" id="PTHR32060">
    <property type="entry name" value="TAIL-SPECIFIC PROTEASE"/>
    <property type="match status" value="1"/>
</dbReference>
<accession>A0A328WVL6</accession>
<dbReference type="Gene3D" id="3.90.226.10">
    <property type="entry name" value="2-enoyl-CoA Hydratase, Chain A, domain 1"/>
    <property type="match status" value="1"/>
</dbReference>
<dbReference type="GO" id="GO:0004175">
    <property type="term" value="F:endopeptidase activity"/>
    <property type="evidence" value="ECO:0007669"/>
    <property type="project" value="TreeGrafter"/>
</dbReference>
<gene>
    <name evidence="3" type="ORF">B0I10_11335</name>
</gene>
<feature type="signal peptide" evidence="1">
    <location>
        <begin position="1"/>
        <end position="20"/>
    </location>
</feature>
<proteinExistence type="predicted"/>
<feature type="chain" id="PRO_5016453303" evidence="1">
    <location>
        <begin position="21"/>
        <end position="739"/>
    </location>
</feature>
<dbReference type="Gene3D" id="2.30.42.10">
    <property type="match status" value="1"/>
</dbReference>
<keyword evidence="4" id="KW-1185">Reference proteome</keyword>
<evidence type="ECO:0000256" key="1">
    <source>
        <dbReference type="SAM" id="SignalP"/>
    </source>
</evidence>
<dbReference type="AlphaFoldDB" id="A0A328WVL6"/>
<evidence type="ECO:0000259" key="2">
    <source>
        <dbReference type="SMART" id="SM00245"/>
    </source>
</evidence>
<dbReference type="Pfam" id="PF03572">
    <property type="entry name" value="Peptidase_S41"/>
    <property type="match status" value="1"/>
</dbReference>
<dbReference type="Gene3D" id="3.30.750.44">
    <property type="match status" value="1"/>
</dbReference>
<dbReference type="Gene3D" id="2.60.120.260">
    <property type="entry name" value="Galactose-binding domain-like"/>
    <property type="match status" value="1"/>
</dbReference>
<organism evidence="3 4">
    <name type="scientific">Flavobacterium lacus</name>
    <dbReference type="NCBI Taxonomy" id="1353778"/>
    <lineage>
        <taxon>Bacteria</taxon>
        <taxon>Pseudomonadati</taxon>
        <taxon>Bacteroidota</taxon>
        <taxon>Flavobacteriia</taxon>
        <taxon>Flavobacteriales</taxon>
        <taxon>Flavobacteriaceae</taxon>
        <taxon>Flavobacterium</taxon>
    </lineage>
</organism>
<name>A0A328WVL6_9FLAO</name>
<reference evidence="3 4" key="1">
    <citation type="submission" date="2018-06" db="EMBL/GenBank/DDBJ databases">
        <title>Genomic Encyclopedia of Type Strains, Phase III (KMG-III): the genomes of soil and plant-associated and newly described type strains.</title>
        <authorList>
            <person name="Whitman W."/>
        </authorList>
    </citation>
    <scope>NUCLEOTIDE SEQUENCE [LARGE SCALE GENOMIC DNA]</scope>
    <source>
        <strain evidence="3 4">CGMCC 1.12504</strain>
    </source>
</reference>
<dbReference type="InterPro" id="IPR036034">
    <property type="entry name" value="PDZ_sf"/>
</dbReference>
<dbReference type="PANTHER" id="PTHR32060:SF22">
    <property type="entry name" value="CARBOXYL-TERMINAL-PROCESSING PEPTIDASE 3, CHLOROPLASTIC"/>
    <property type="match status" value="1"/>
</dbReference>
<dbReference type="Proteomes" id="UP000249518">
    <property type="component" value="Unassembled WGS sequence"/>
</dbReference>
<dbReference type="GO" id="GO:0006508">
    <property type="term" value="P:proteolysis"/>
    <property type="evidence" value="ECO:0007669"/>
    <property type="project" value="InterPro"/>
</dbReference>
<dbReference type="InterPro" id="IPR005151">
    <property type="entry name" value="Tail-specific_protease"/>
</dbReference>
<sequence length="739" mass="84410">MKKSSLLSVLFLSFSMITFAQKQPTKSVFNFDFETIENGHPQSWENFGNETYQKALDSTIVKNGKYSVSLAYTDGNSGFKAWAYTLPDNYKGKSITLSGFIKTENVSEGHAGLWMRIDPSLGFDNMDDRGIVGTTDWTKYEITLPMSPDKTDKIVVGGLLVGKGKMWLDDFKVTIDGKEIQNAKPYLKPVFPAQLDKEFDEGSKIASFDYTSSQITNLKMLGLIWGFLKYHHPKVASGDLNWDYELFRIMPKILSAKSTNERDAVLTTWITDLGDFKTSAPKKPKLEIKLQPDLDWITTSNFSSELTTALYKVKIAKRTDNHYYLAFHPGVGNADFKNENAYAKMVYPDTGFRLLTLFRYWNMIQYYFPYKNLIEEDWKMVLEQFIPKFIQAKDETQYTLTTLEIIARIHDTHANIWGGNAVLNKFYGSKFAVAEIKFIEGKAVVHRFYDDKLGEESELKVGDVIASVNQKPIEEIVKERLYRTPASNYPTQLREIARSVLRTNDDELTIEYIRDGKINQRKISTYAKDKINIYKFYEEKDSCFKFIAKDIAYINNGAVKRKYLPELWEQYKDTKGLIIDVRNYPSDFVIYQLGRYLVDKKSPFVKFTGGSFKQPGMFTFYKTNNVWRSKGENYQGKVVILVNETTQSSAEFHAMAYQQSPNAIVMGSTTAGADGNVSDIELPGGISTMISGIGVYYPDGRETQRIGIVPDIEVKPTIEGVKMGRDEVLERAIEYINKN</sequence>
<dbReference type="SMART" id="SM00245">
    <property type="entry name" value="TSPc"/>
    <property type="match status" value="1"/>
</dbReference>
<keyword evidence="1" id="KW-0732">Signal</keyword>
<dbReference type="InterPro" id="IPR029045">
    <property type="entry name" value="ClpP/crotonase-like_dom_sf"/>
</dbReference>
<dbReference type="RefSeq" id="WP_112086834.1">
    <property type="nucleotide sequence ID" value="NZ_QLSV01000013.1"/>
</dbReference>
<comment type="caution">
    <text evidence="3">The sequence shown here is derived from an EMBL/GenBank/DDBJ whole genome shotgun (WGS) entry which is preliminary data.</text>
</comment>
<evidence type="ECO:0000313" key="3">
    <source>
        <dbReference type="EMBL" id="RAR46919.1"/>
    </source>
</evidence>
<dbReference type="GO" id="GO:0008236">
    <property type="term" value="F:serine-type peptidase activity"/>
    <property type="evidence" value="ECO:0007669"/>
    <property type="project" value="InterPro"/>
</dbReference>
<evidence type="ECO:0000313" key="4">
    <source>
        <dbReference type="Proteomes" id="UP000249518"/>
    </source>
</evidence>